<dbReference type="EMBL" id="VDMD01000005">
    <property type="protein sequence ID" value="TRM65483.1"/>
    <property type="molecule type" value="Genomic_DNA"/>
</dbReference>
<evidence type="ECO:0000313" key="2">
    <source>
        <dbReference type="EMBL" id="TRM65483.1"/>
    </source>
</evidence>
<protein>
    <submittedName>
        <fullName evidence="2">FAD dependent oxidoreductase</fullName>
    </submittedName>
</protein>
<dbReference type="STRING" id="97359.A0A550CL19"/>
<reference evidence="2 3" key="1">
    <citation type="journal article" date="2019" name="New Phytol.">
        <title>Comparative genomics reveals unique wood-decay strategies and fruiting body development in the Schizophyllaceae.</title>
        <authorList>
            <person name="Almasi E."/>
            <person name="Sahu N."/>
            <person name="Krizsan K."/>
            <person name="Balint B."/>
            <person name="Kovacs G.M."/>
            <person name="Kiss B."/>
            <person name="Cseklye J."/>
            <person name="Drula E."/>
            <person name="Henrissat B."/>
            <person name="Nagy I."/>
            <person name="Chovatia M."/>
            <person name="Adam C."/>
            <person name="LaButti K."/>
            <person name="Lipzen A."/>
            <person name="Riley R."/>
            <person name="Grigoriev I.V."/>
            <person name="Nagy L.G."/>
        </authorList>
    </citation>
    <scope>NUCLEOTIDE SEQUENCE [LARGE SCALE GENOMIC DNA]</scope>
    <source>
        <strain evidence="2 3">NL-1724</strain>
    </source>
</reference>
<dbReference type="SUPFAM" id="SSF51905">
    <property type="entry name" value="FAD/NAD(P)-binding domain"/>
    <property type="match status" value="1"/>
</dbReference>
<feature type="domain" description="FAD dependent oxidoreductase" evidence="1">
    <location>
        <begin position="40"/>
        <end position="417"/>
    </location>
</feature>
<dbReference type="OrthoDB" id="429143at2759"/>
<dbReference type="InterPro" id="IPR036188">
    <property type="entry name" value="FAD/NAD-bd_sf"/>
</dbReference>
<organism evidence="2 3">
    <name type="scientific">Schizophyllum amplum</name>
    <dbReference type="NCBI Taxonomy" id="97359"/>
    <lineage>
        <taxon>Eukaryota</taxon>
        <taxon>Fungi</taxon>
        <taxon>Dikarya</taxon>
        <taxon>Basidiomycota</taxon>
        <taxon>Agaricomycotina</taxon>
        <taxon>Agaricomycetes</taxon>
        <taxon>Agaricomycetidae</taxon>
        <taxon>Agaricales</taxon>
        <taxon>Schizophyllaceae</taxon>
        <taxon>Schizophyllum</taxon>
    </lineage>
</organism>
<proteinExistence type="predicted"/>
<name>A0A550CL19_9AGAR</name>
<dbReference type="Gene3D" id="3.50.50.60">
    <property type="entry name" value="FAD/NAD(P)-binding domain"/>
    <property type="match status" value="1"/>
</dbReference>
<gene>
    <name evidence="2" type="ORF">BD626DRAFT_488908</name>
</gene>
<dbReference type="GO" id="GO:0005737">
    <property type="term" value="C:cytoplasm"/>
    <property type="evidence" value="ECO:0007669"/>
    <property type="project" value="TreeGrafter"/>
</dbReference>
<dbReference type="Gene3D" id="3.30.9.10">
    <property type="entry name" value="D-Amino Acid Oxidase, subunit A, domain 2"/>
    <property type="match status" value="1"/>
</dbReference>
<comment type="caution">
    <text evidence="2">The sequence shown here is derived from an EMBL/GenBank/DDBJ whole genome shotgun (WGS) entry which is preliminary data.</text>
</comment>
<evidence type="ECO:0000259" key="1">
    <source>
        <dbReference type="Pfam" id="PF01266"/>
    </source>
</evidence>
<sequence>MDAHPGLPLSRPCLSIWQRTTRYSPLLNEGLDAELPSSADAVVIGSGISGSLTAYELLCSPNGPKTVIMLEAREACSGASGRNAGHCRPDAFRGFSALSKIHNPEQAMKIIAHEKLVLQLVKSFIDKHGIQCDFDCCRTYDVIMGEDFHRYATESFEAYKKAGGDVSDIAWLDADKAKEATRVPSALGAFEWSAASLHPAKLCQAILAMNKSLGMSLFTHTPATSITPSGSPFAPWTINTPRGAITTPLVIHATNAFAASLLPQLKGFVTPTRAQAHKLVPTPAFTGTRMLTHTYSLRFALHHFYSVIQRKADGALVLGTSRGIPGLSEATKREITGSCDDRTMSEELQDDAVRSFKRVFPEWGEEALGEGLECGWTGILGMTPDSVPFVGPVPDLPGQYVIAGFNGHGMARIFGCAPGLVKMMMGGTWQDTGMPEVFRISSERLQRLAQQ</sequence>
<keyword evidence="3" id="KW-1185">Reference proteome</keyword>
<evidence type="ECO:0000313" key="3">
    <source>
        <dbReference type="Proteomes" id="UP000320762"/>
    </source>
</evidence>
<dbReference type="Pfam" id="PF01266">
    <property type="entry name" value="DAO"/>
    <property type="match status" value="1"/>
</dbReference>
<dbReference type="PANTHER" id="PTHR13847">
    <property type="entry name" value="SARCOSINE DEHYDROGENASE-RELATED"/>
    <property type="match status" value="1"/>
</dbReference>
<dbReference type="Proteomes" id="UP000320762">
    <property type="component" value="Unassembled WGS sequence"/>
</dbReference>
<dbReference type="InterPro" id="IPR006076">
    <property type="entry name" value="FAD-dep_OxRdtase"/>
</dbReference>
<dbReference type="PANTHER" id="PTHR13847:SF260">
    <property type="entry name" value="FAD DEPENDENT OXIDOREDUCTASE DOMAIN-CONTAINING PROTEIN"/>
    <property type="match status" value="1"/>
</dbReference>
<dbReference type="AlphaFoldDB" id="A0A550CL19"/>
<accession>A0A550CL19</accession>